<dbReference type="STRING" id="10195.A0A3M7SAI3"/>
<dbReference type="InterPro" id="IPR001128">
    <property type="entry name" value="Cyt_P450"/>
</dbReference>
<feature type="binding site" description="axial binding residue" evidence="8">
    <location>
        <position position="557"/>
    </location>
    <ligand>
        <name>heme</name>
        <dbReference type="ChEBI" id="CHEBI:30413"/>
    </ligand>
    <ligandPart>
        <name>Fe</name>
        <dbReference type="ChEBI" id="CHEBI:18248"/>
    </ligandPart>
</feature>
<dbReference type="PRINTS" id="PR00385">
    <property type="entry name" value="P450"/>
</dbReference>
<dbReference type="FunFam" id="1.10.630.10:FF:000182">
    <property type="entry name" value="Cytochrome P450 3A4"/>
    <property type="match status" value="1"/>
</dbReference>
<dbReference type="PANTHER" id="PTHR24292:SF102">
    <property type="entry name" value="CYTOCHROME P450 FAMILY-RELATED"/>
    <property type="match status" value="1"/>
</dbReference>
<keyword evidence="4 8" id="KW-0479">Metal-binding</keyword>
<dbReference type="GO" id="GO:0020037">
    <property type="term" value="F:heme binding"/>
    <property type="evidence" value="ECO:0007669"/>
    <property type="project" value="InterPro"/>
</dbReference>
<keyword evidence="7" id="KW-0503">Monooxygenase</keyword>
<protein>
    <submittedName>
        <fullName evidence="9">Cytochrome p450-like protein</fullName>
    </submittedName>
</protein>
<dbReference type="PANTHER" id="PTHR24292">
    <property type="entry name" value="CYTOCHROME P450"/>
    <property type="match status" value="1"/>
</dbReference>
<organism evidence="9 10">
    <name type="scientific">Brachionus plicatilis</name>
    <name type="common">Marine rotifer</name>
    <name type="synonym">Brachionus muelleri</name>
    <dbReference type="NCBI Taxonomy" id="10195"/>
    <lineage>
        <taxon>Eukaryota</taxon>
        <taxon>Metazoa</taxon>
        <taxon>Spiralia</taxon>
        <taxon>Gnathifera</taxon>
        <taxon>Rotifera</taxon>
        <taxon>Eurotatoria</taxon>
        <taxon>Monogononta</taxon>
        <taxon>Pseudotrocha</taxon>
        <taxon>Ploima</taxon>
        <taxon>Brachionidae</taxon>
        <taxon>Brachionus</taxon>
    </lineage>
</organism>
<feature type="non-terminal residue" evidence="9">
    <location>
        <position position="1"/>
    </location>
</feature>
<dbReference type="Pfam" id="PF00067">
    <property type="entry name" value="p450"/>
    <property type="match status" value="3"/>
</dbReference>
<dbReference type="GO" id="GO:0004497">
    <property type="term" value="F:monooxygenase activity"/>
    <property type="evidence" value="ECO:0007669"/>
    <property type="project" value="UniProtKB-KW"/>
</dbReference>
<dbReference type="OrthoDB" id="10044447at2759"/>
<dbReference type="GO" id="GO:0016705">
    <property type="term" value="F:oxidoreductase activity, acting on paired donors, with incorporation or reduction of molecular oxygen"/>
    <property type="evidence" value="ECO:0007669"/>
    <property type="project" value="InterPro"/>
</dbReference>
<proteinExistence type="inferred from homology"/>
<dbReference type="AlphaFoldDB" id="A0A3M7SAI3"/>
<dbReference type="Proteomes" id="UP000276133">
    <property type="component" value="Unassembled WGS sequence"/>
</dbReference>
<dbReference type="PROSITE" id="PS00086">
    <property type="entry name" value="CYTOCHROME_P450"/>
    <property type="match status" value="1"/>
</dbReference>
<comment type="similarity">
    <text evidence="2">Belongs to the cytochrome P450 family.</text>
</comment>
<evidence type="ECO:0000256" key="3">
    <source>
        <dbReference type="ARBA" id="ARBA00022617"/>
    </source>
</evidence>
<dbReference type="Gene3D" id="1.10.630.10">
    <property type="entry name" value="Cytochrome P450"/>
    <property type="match status" value="3"/>
</dbReference>
<name>A0A3M7SAI3_BRAPC</name>
<dbReference type="PRINTS" id="PR00463">
    <property type="entry name" value="EP450I"/>
</dbReference>
<evidence type="ECO:0000256" key="4">
    <source>
        <dbReference type="ARBA" id="ARBA00022723"/>
    </source>
</evidence>
<dbReference type="InterPro" id="IPR002401">
    <property type="entry name" value="Cyt_P450_E_grp-I"/>
</dbReference>
<evidence type="ECO:0000256" key="8">
    <source>
        <dbReference type="PIRSR" id="PIRSR602401-1"/>
    </source>
</evidence>
<dbReference type="InterPro" id="IPR050476">
    <property type="entry name" value="Insect_CytP450_Detox"/>
</dbReference>
<dbReference type="InterPro" id="IPR036396">
    <property type="entry name" value="Cyt_P450_sf"/>
</dbReference>
<evidence type="ECO:0000256" key="1">
    <source>
        <dbReference type="ARBA" id="ARBA00001971"/>
    </source>
</evidence>
<dbReference type="GO" id="GO:0005506">
    <property type="term" value="F:iron ion binding"/>
    <property type="evidence" value="ECO:0007669"/>
    <property type="project" value="InterPro"/>
</dbReference>
<evidence type="ECO:0000256" key="2">
    <source>
        <dbReference type="ARBA" id="ARBA00010617"/>
    </source>
</evidence>
<dbReference type="EMBL" id="REGN01001774">
    <property type="protein sequence ID" value="RNA32645.1"/>
    <property type="molecule type" value="Genomic_DNA"/>
</dbReference>
<reference evidence="9 10" key="1">
    <citation type="journal article" date="2018" name="Sci. Rep.">
        <title>Genomic signatures of local adaptation to the degree of environmental predictability in rotifers.</title>
        <authorList>
            <person name="Franch-Gras L."/>
            <person name="Hahn C."/>
            <person name="Garcia-Roger E.M."/>
            <person name="Carmona M.J."/>
            <person name="Serra M."/>
            <person name="Gomez A."/>
        </authorList>
    </citation>
    <scope>NUCLEOTIDE SEQUENCE [LARGE SCALE GENOMIC DNA]</scope>
    <source>
        <strain evidence="9">HYR1</strain>
    </source>
</reference>
<accession>A0A3M7SAI3</accession>
<feature type="non-terminal residue" evidence="9">
    <location>
        <position position="856"/>
    </location>
</feature>
<comment type="caution">
    <text evidence="9">The sequence shown here is derived from an EMBL/GenBank/DDBJ whole genome shotgun (WGS) entry which is preliminary data.</text>
</comment>
<keyword evidence="5" id="KW-0560">Oxidoreductase</keyword>
<evidence type="ECO:0000313" key="10">
    <source>
        <dbReference type="Proteomes" id="UP000276133"/>
    </source>
</evidence>
<keyword evidence="10" id="KW-1185">Reference proteome</keyword>
<evidence type="ECO:0000256" key="5">
    <source>
        <dbReference type="ARBA" id="ARBA00023002"/>
    </source>
</evidence>
<dbReference type="SUPFAM" id="SSF48264">
    <property type="entry name" value="Cytochrome P450"/>
    <property type="match status" value="3"/>
</dbReference>
<sequence>FGNDLSLINSDSVQELKYLDWFVKEVLRYYPIGNSVVARRCTKKTTIKGIDIPVDTPIAVDVMSIHFDADLWGPQDPNEFYPPRHEQLLEKIGQIELSPLTIFKASSITLCGVGLVYLSKIWFSYRFFIKRGLKSPQHEFFYGNFRQIHKNKNYSEMLREWTKEFGKTYGYFEGHLPVIVTSDLEFIQEVFIKQSTNFSARKKGFLSRKDDDPNSDLFQSTKGRWKRMRMIMNPTFSSAKLRELGPILVNCADRLIDVLNKEGDAEINVSEYFKRFTMDSIWNCAFGVDINMQYEKENDYFSKCEEVFKFSSNLITPQYMGVYFHEFKELILLVLSLIMILKSRFVDHNKLLPYFWLRTRVGELVRKRVDQDCLKKKDYIQLLLDASADFNSERSFDYAEIKKVLSPKEVEANLVLFMLAGYETTSTALSYSSHVLATHPDEQLRLHDEISSVFGNDLSLINSDSVQELKYLDWFVKEVLRYYPIGNSVVARRCTKKTTIKGIDIPVDTPIAVDVMSIHFDADLWGPQDPNEFYPPRHEVKRNPLAFMAFGNGPRNCIGMKFALIELKIALVKLIMSYEILPAANKSKELQYEEGVVRFPKNGVKIFLKKRIQKENDPYIDLFESTKGRWKRMRMIMNPTFSSAKLRELGPILVNCADRLIDVLNKEGDAEINVSEYFKRFTMDSIWNCAFGVDINMQYDLNNGYYERSESIFRDTAYPRIPEYLGVYFYEFKEIILHSMFFINKIACKYVDQENWHAYFWLKHKIGDLFKQREMNSKNKRKDYIQILMDAKIDFENKKNNCNGDIKRFITGQEIEANLLLFMLAGYETTSTALSYSSHVLATHPDEQLRLHDEIS</sequence>
<comment type="cofactor">
    <cofactor evidence="1 8">
        <name>heme</name>
        <dbReference type="ChEBI" id="CHEBI:30413"/>
    </cofactor>
</comment>
<evidence type="ECO:0000256" key="7">
    <source>
        <dbReference type="ARBA" id="ARBA00023033"/>
    </source>
</evidence>
<keyword evidence="6 8" id="KW-0408">Iron</keyword>
<evidence type="ECO:0000256" key="6">
    <source>
        <dbReference type="ARBA" id="ARBA00023004"/>
    </source>
</evidence>
<gene>
    <name evidence="9" type="ORF">BpHYR1_044884</name>
</gene>
<dbReference type="InterPro" id="IPR017972">
    <property type="entry name" value="Cyt_P450_CS"/>
</dbReference>
<keyword evidence="3 8" id="KW-0349">Heme</keyword>
<evidence type="ECO:0000313" key="9">
    <source>
        <dbReference type="EMBL" id="RNA32645.1"/>
    </source>
</evidence>